<protein>
    <submittedName>
        <fullName evidence="1">Uncharacterized protein</fullName>
    </submittedName>
</protein>
<gene>
    <name evidence="1" type="ORF">NEICINOT_04143</name>
</gene>
<comment type="caution">
    <text evidence="1">The sequence shown here is derived from an EMBL/GenBank/DDBJ whole genome shotgun (WGS) entry which is preliminary data.</text>
</comment>
<proteinExistence type="predicted"/>
<name>D0W3A6_NEICI</name>
<dbReference type="EMBL" id="ACDY02000005">
    <property type="protein sequence ID" value="EEZ71903.1"/>
    <property type="molecule type" value="Genomic_DNA"/>
</dbReference>
<dbReference type="Proteomes" id="UP000003294">
    <property type="component" value="Unassembled WGS sequence"/>
</dbReference>
<dbReference type="AlphaFoldDB" id="D0W3A6"/>
<evidence type="ECO:0000313" key="2">
    <source>
        <dbReference type="Proteomes" id="UP000003294"/>
    </source>
</evidence>
<organism evidence="1 2">
    <name type="scientific">Neisseria cinerea ATCC 14685</name>
    <dbReference type="NCBI Taxonomy" id="546262"/>
    <lineage>
        <taxon>Bacteria</taxon>
        <taxon>Pseudomonadati</taxon>
        <taxon>Pseudomonadota</taxon>
        <taxon>Betaproteobacteria</taxon>
        <taxon>Neisseriales</taxon>
        <taxon>Neisseriaceae</taxon>
        <taxon>Neisseria</taxon>
    </lineage>
</organism>
<accession>D0W3A6</accession>
<sequence>MSTIYRKPNLFKGDMSYRFCNILKYKFFLLLISDGLPIS</sequence>
<reference evidence="1 2" key="1">
    <citation type="submission" date="2009-10" db="EMBL/GenBank/DDBJ databases">
        <authorList>
            <person name="Weinstock G."/>
            <person name="Sodergren E."/>
            <person name="Clifton S."/>
            <person name="Fulton L."/>
            <person name="Fulton B."/>
            <person name="Courtney L."/>
            <person name="Fronick C."/>
            <person name="Harrison M."/>
            <person name="Strong C."/>
            <person name="Farmer C."/>
            <person name="Delahaunty K."/>
            <person name="Markovic C."/>
            <person name="Hall O."/>
            <person name="Minx P."/>
            <person name="Tomlinson C."/>
            <person name="Mitreva M."/>
            <person name="Nelson J."/>
            <person name="Hou S."/>
            <person name="Wollam A."/>
            <person name="Pepin K.H."/>
            <person name="Johnson M."/>
            <person name="Bhonagiri V."/>
            <person name="Nash W.E."/>
            <person name="Warren W."/>
            <person name="Chinwalla A."/>
            <person name="Mardis E.R."/>
            <person name="Wilson R.K."/>
        </authorList>
    </citation>
    <scope>NUCLEOTIDE SEQUENCE [LARGE SCALE GENOMIC DNA]</scope>
    <source>
        <strain evidence="1 2">ATCC 14685</strain>
    </source>
</reference>
<evidence type="ECO:0000313" key="1">
    <source>
        <dbReference type="EMBL" id="EEZ71903.1"/>
    </source>
</evidence>